<sequence length="126" mass="13701">MVCNLCNNGVNIVLDFDKDAAFRMAALQSPAGRALLARCGRSPDDISSIVLVEKSGCYLKSEAVRRIGARLGVPFPLLAALAEPFPLPIRDFLYDQVASNRYNIFGRSDACRLADSGAFASRFITE</sequence>
<evidence type="ECO:0000313" key="2">
    <source>
        <dbReference type="Proteomes" id="UP000054498"/>
    </source>
</evidence>
<dbReference type="InterPro" id="IPR052927">
    <property type="entry name" value="DCC_oxidoreductase"/>
</dbReference>
<dbReference type="InterPro" id="IPR007263">
    <property type="entry name" value="DCC1-like"/>
</dbReference>
<dbReference type="GeneID" id="25741535"/>
<dbReference type="Pfam" id="PF04134">
    <property type="entry name" value="DCC1-like"/>
    <property type="match status" value="1"/>
</dbReference>
<name>A0A0D2MEY2_9CHLO</name>
<dbReference type="Proteomes" id="UP000054498">
    <property type="component" value="Unassembled WGS sequence"/>
</dbReference>
<dbReference type="RefSeq" id="XP_013898321.1">
    <property type="nucleotide sequence ID" value="XM_014042867.1"/>
</dbReference>
<dbReference type="EMBL" id="KK101887">
    <property type="protein sequence ID" value="KIY99301.1"/>
    <property type="molecule type" value="Genomic_DNA"/>
</dbReference>
<dbReference type="GO" id="GO:0015035">
    <property type="term" value="F:protein-disulfide reductase activity"/>
    <property type="evidence" value="ECO:0007669"/>
    <property type="project" value="InterPro"/>
</dbReference>
<dbReference type="KEGG" id="mng:MNEG_8660"/>
<organism evidence="1 2">
    <name type="scientific">Monoraphidium neglectum</name>
    <dbReference type="NCBI Taxonomy" id="145388"/>
    <lineage>
        <taxon>Eukaryota</taxon>
        <taxon>Viridiplantae</taxon>
        <taxon>Chlorophyta</taxon>
        <taxon>core chlorophytes</taxon>
        <taxon>Chlorophyceae</taxon>
        <taxon>CS clade</taxon>
        <taxon>Sphaeropleales</taxon>
        <taxon>Selenastraceae</taxon>
        <taxon>Monoraphidium</taxon>
    </lineage>
</organism>
<dbReference type="PANTHER" id="PTHR33639">
    <property type="entry name" value="THIOL-DISULFIDE OXIDOREDUCTASE DCC"/>
    <property type="match status" value="1"/>
</dbReference>
<dbReference type="OrthoDB" id="410458at2759"/>
<gene>
    <name evidence="1" type="ORF">MNEG_8660</name>
</gene>
<reference evidence="1 2" key="1">
    <citation type="journal article" date="2013" name="BMC Genomics">
        <title>Reconstruction of the lipid metabolism for the microalga Monoraphidium neglectum from its genome sequence reveals characteristics suitable for biofuel production.</title>
        <authorList>
            <person name="Bogen C."/>
            <person name="Al-Dilaimi A."/>
            <person name="Albersmeier A."/>
            <person name="Wichmann J."/>
            <person name="Grundmann M."/>
            <person name="Rupp O."/>
            <person name="Lauersen K.J."/>
            <person name="Blifernez-Klassen O."/>
            <person name="Kalinowski J."/>
            <person name="Goesmann A."/>
            <person name="Mussgnug J.H."/>
            <person name="Kruse O."/>
        </authorList>
    </citation>
    <scope>NUCLEOTIDE SEQUENCE [LARGE SCALE GENOMIC DNA]</scope>
    <source>
        <strain evidence="1 2">SAG 48.87</strain>
    </source>
</reference>
<accession>A0A0D2MEY2</accession>
<dbReference type="AlphaFoldDB" id="A0A0D2MEY2"/>
<keyword evidence="2" id="KW-1185">Reference proteome</keyword>
<dbReference type="STRING" id="145388.A0A0D2MEY2"/>
<dbReference type="PANTHER" id="PTHR33639:SF2">
    <property type="entry name" value="DUF393 DOMAIN-CONTAINING PROTEIN"/>
    <property type="match status" value="1"/>
</dbReference>
<evidence type="ECO:0000313" key="1">
    <source>
        <dbReference type="EMBL" id="KIY99301.1"/>
    </source>
</evidence>
<protein>
    <submittedName>
        <fullName evidence="1">DCC family protein</fullName>
    </submittedName>
</protein>
<proteinExistence type="predicted"/>